<keyword evidence="6 7" id="KW-0472">Membrane</keyword>
<name>A0A5D4KEZ1_9BACI</name>
<keyword evidence="10" id="KW-0969">Cilium</keyword>
<sequence>MMRRRKKKQHDEHMDESWLIPYADLLTLLLALFVVLFASSNVDAQKFNAMSQAFNQIFTGGASVMEYPSPVPESDLGEDKKAEEEIPLTVDELEAAKEKDRQELEELQSKVNGYITANELQKQFATELTSEGLLLTIRDNVLFQSGSANVAGKDEGVARELSGLLEMDTPRSVIISGHTDNIPISNASYDSNWELSVMRAVNFMKIILRNQNLDPRWFSAKGFGEFKPLADNDTKEGRAKNRRVEVLILPRVIQ</sequence>
<evidence type="ECO:0000256" key="2">
    <source>
        <dbReference type="ARBA" id="ARBA00008914"/>
    </source>
</evidence>
<dbReference type="Proteomes" id="UP000323317">
    <property type="component" value="Unassembled WGS sequence"/>
</dbReference>
<dbReference type="InterPro" id="IPR036737">
    <property type="entry name" value="OmpA-like_sf"/>
</dbReference>
<dbReference type="SUPFAM" id="SSF103088">
    <property type="entry name" value="OmpA-like"/>
    <property type="match status" value="1"/>
</dbReference>
<comment type="caution">
    <text evidence="10">The sequence shown here is derived from an EMBL/GenBank/DDBJ whole genome shotgun (WGS) entry which is preliminary data.</text>
</comment>
<protein>
    <submittedName>
        <fullName evidence="10">Flagellar motor protein MotB</fullName>
    </submittedName>
</protein>
<evidence type="ECO:0000313" key="11">
    <source>
        <dbReference type="Proteomes" id="UP000323317"/>
    </source>
</evidence>
<keyword evidence="8" id="KW-0175">Coiled coil</keyword>
<dbReference type="InterPro" id="IPR050330">
    <property type="entry name" value="Bact_OuterMem_StrucFunc"/>
</dbReference>
<dbReference type="CDD" id="cd07185">
    <property type="entry name" value="OmpA_C-like"/>
    <property type="match status" value="1"/>
</dbReference>
<evidence type="ECO:0000256" key="7">
    <source>
        <dbReference type="PROSITE-ProRule" id="PRU00473"/>
    </source>
</evidence>
<evidence type="ECO:0000256" key="4">
    <source>
        <dbReference type="ARBA" id="ARBA00022692"/>
    </source>
</evidence>
<evidence type="ECO:0000256" key="5">
    <source>
        <dbReference type="ARBA" id="ARBA00022989"/>
    </source>
</evidence>
<feature type="coiled-coil region" evidence="8">
    <location>
        <begin position="90"/>
        <end position="117"/>
    </location>
</feature>
<dbReference type="Gene3D" id="3.30.1330.60">
    <property type="entry name" value="OmpA-like domain"/>
    <property type="match status" value="1"/>
</dbReference>
<organism evidence="10 11">
    <name type="scientific">Rossellomorea vietnamensis</name>
    <dbReference type="NCBI Taxonomy" id="218284"/>
    <lineage>
        <taxon>Bacteria</taxon>
        <taxon>Bacillati</taxon>
        <taxon>Bacillota</taxon>
        <taxon>Bacilli</taxon>
        <taxon>Bacillales</taxon>
        <taxon>Bacillaceae</taxon>
        <taxon>Rossellomorea</taxon>
    </lineage>
</organism>
<gene>
    <name evidence="10" type="primary">motB</name>
    <name evidence="10" type="ORF">FZC79_09330</name>
</gene>
<reference evidence="10 11" key="1">
    <citation type="submission" date="2019-08" db="EMBL/GenBank/DDBJ databases">
        <title>Bacillus genomes from the desert of Cuatro Cienegas, Coahuila.</title>
        <authorList>
            <person name="Olmedo-Alvarez G."/>
        </authorList>
    </citation>
    <scope>NUCLEOTIDE SEQUENCE [LARGE SCALE GENOMIC DNA]</scope>
    <source>
        <strain evidence="10 11">CH40_1T</strain>
    </source>
</reference>
<evidence type="ECO:0000259" key="9">
    <source>
        <dbReference type="PROSITE" id="PS51123"/>
    </source>
</evidence>
<dbReference type="GO" id="GO:0005886">
    <property type="term" value="C:plasma membrane"/>
    <property type="evidence" value="ECO:0007669"/>
    <property type="project" value="UniProtKB-SubCell"/>
</dbReference>
<dbReference type="PANTHER" id="PTHR30329">
    <property type="entry name" value="STATOR ELEMENT OF FLAGELLAR MOTOR COMPLEX"/>
    <property type="match status" value="1"/>
</dbReference>
<dbReference type="EMBL" id="VTEH01000005">
    <property type="protein sequence ID" value="TYR75881.1"/>
    <property type="molecule type" value="Genomic_DNA"/>
</dbReference>
<dbReference type="InterPro" id="IPR006665">
    <property type="entry name" value="OmpA-like"/>
</dbReference>
<dbReference type="RefSeq" id="WP_148946617.1">
    <property type="nucleotide sequence ID" value="NZ_VTEH01000005.1"/>
</dbReference>
<feature type="domain" description="OmpA-like" evidence="9">
    <location>
        <begin position="130"/>
        <end position="252"/>
    </location>
</feature>
<dbReference type="InterPro" id="IPR025713">
    <property type="entry name" value="MotB-like_N_dom"/>
</dbReference>
<accession>A0A5D4KEZ1</accession>
<evidence type="ECO:0000256" key="1">
    <source>
        <dbReference type="ARBA" id="ARBA00004162"/>
    </source>
</evidence>
<evidence type="ECO:0000313" key="10">
    <source>
        <dbReference type="EMBL" id="TYR75881.1"/>
    </source>
</evidence>
<dbReference type="Pfam" id="PF13677">
    <property type="entry name" value="MotB_plug"/>
    <property type="match status" value="1"/>
</dbReference>
<keyword evidence="10" id="KW-0282">Flagellum</keyword>
<dbReference type="AlphaFoldDB" id="A0A5D4KEZ1"/>
<dbReference type="PROSITE" id="PS51123">
    <property type="entry name" value="OMPA_2"/>
    <property type="match status" value="1"/>
</dbReference>
<proteinExistence type="inferred from homology"/>
<keyword evidence="3" id="KW-1003">Cell membrane</keyword>
<dbReference type="Pfam" id="PF00691">
    <property type="entry name" value="OmpA"/>
    <property type="match status" value="1"/>
</dbReference>
<comment type="subcellular location">
    <subcellularLocation>
        <location evidence="1">Cell membrane</location>
        <topology evidence="1">Single-pass membrane protein</topology>
    </subcellularLocation>
</comment>
<keyword evidence="5" id="KW-1133">Transmembrane helix</keyword>
<keyword evidence="10" id="KW-0966">Cell projection</keyword>
<dbReference type="PANTHER" id="PTHR30329:SF21">
    <property type="entry name" value="LIPOPROTEIN YIAD-RELATED"/>
    <property type="match status" value="1"/>
</dbReference>
<comment type="similarity">
    <text evidence="2">Belongs to the MotB family.</text>
</comment>
<keyword evidence="4" id="KW-0812">Transmembrane</keyword>
<evidence type="ECO:0000256" key="3">
    <source>
        <dbReference type="ARBA" id="ARBA00022475"/>
    </source>
</evidence>
<evidence type="ECO:0000256" key="8">
    <source>
        <dbReference type="SAM" id="Coils"/>
    </source>
</evidence>
<evidence type="ECO:0000256" key="6">
    <source>
        <dbReference type="ARBA" id="ARBA00023136"/>
    </source>
</evidence>
<dbReference type="NCBIfam" id="NF005831">
    <property type="entry name" value="PRK07734.1"/>
    <property type="match status" value="1"/>
</dbReference>